<sequence length="247" mass="27822">MAANVNHAGSASLEERQQRQKRLREIVRPDDPTTWDNAWKEKITPWDMGAVQPSLKEVIEESGIAFPQTGRALVPGCGTGYDVFYLAQRGLKATGMDISETAVEAANRERSKYPKEVIDNSSFLSTDFFQFKPSNDERFDLIVDHTFFVAIPPSQRPAWGAQMSSLLKPGGLLITLVYPIRPPTHNFTGNFVETLTERPGPPYFVRPEHYDAPLAAEGHFSKIWDRKPAKSSPSHEGIEQVLVWRRN</sequence>
<evidence type="ECO:0000313" key="6">
    <source>
        <dbReference type="EMBL" id="KAF6753704.1"/>
    </source>
</evidence>
<dbReference type="PANTHER" id="PTHR32183">
    <property type="match status" value="1"/>
</dbReference>
<evidence type="ECO:0000313" key="7">
    <source>
        <dbReference type="Proteomes" id="UP000521943"/>
    </source>
</evidence>
<dbReference type="Gene3D" id="3.40.50.150">
    <property type="entry name" value="Vaccinia Virus protein VP39"/>
    <property type="match status" value="1"/>
</dbReference>
<dbReference type="InterPro" id="IPR008854">
    <property type="entry name" value="TPMT"/>
</dbReference>
<keyword evidence="1" id="KW-0597">Phosphoprotein</keyword>
<dbReference type="CDD" id="cd02440">
    <property type="entry name" value="AdoMet_MTases"/>
    <property type="match status" value="1"/>
</dbReference>
<dbReference type="OrthoDB" id="276151at2759"/>
<keyword evidence="7" id="KW-1185">Reference proteome</keyword>
<dbReference type="GO" id="GO:0008757">
    <property type="term" value="F:S-adenosylmethionine-dependent methyltransferase activity"/>
    <property type="evidence" value="ECO:0007669"/>
    <property type="project" value="InterPro"/>
</dbReference>
<dbReference type="GO" id="GO:0032259">
    <property type="term" value="P:methylation"/>
    <property type="evidence" value="ECO:0007669"/>
    <property type="project" value="UniProtKB-KW"/>
</dbReference>
<accession>A0A8H6HWA4</accession>
<keyword evidence="3 6" id="KW-0808">Transferase</keyword>
<reference evidence="6 7" key="1">
    <citation type="submission" date="2020-07" db="EMBL/GenBank/DDBJ databases">
        <title>Comparative genomics of pyrophilous fungi reveals a link between fire events and developmental genes.</title>
        <authorList>
            <consortium name="DOE Joint Genome Institute"/>
            <person name="Steindorff A.S."/>
            <person name="Carver A."/>
            <person name="Calhoun S."/>
            <person name="Stillman K."/>
            <person name="Liu H."/>
            <person name="Lipzen A."/>
            <person name="Pangilinan J."/>
            <person name="Labutti K."/>
            <person name="Bruns T.D."/>
            <person name="Grigoriev I.V."/>
        </authorList>
    </citation>
    <scope>NUCLEOTIDE SEQUENCE [LARGE SCALE GENOMIC DNA]</scope>
    <source>
        <strain evidence="6 7">CBS 144469</strain>
    </source>
</reference>
<evidence type="ECO:0000256" key="1">
    <source>
        <dbReference type="ARBA" id="ARBA00022553"/>
    </source>
</evidence>
<keyword evidence="2 6" id="KW-0489">Methyltransferase</keyword>
<dbReference type="InterPro" id="IPR029063">
    <property type="entry name" value="SAM-dependent_MTases_sf"/>
</dbReference>
<keyword evidence="4" id="KW-0949">S-adenosyl-L-methionine</keyword>
<name>A0A8H6HWA4_9AGAR</name>
<dbReference type="Pfam" id="PF05724">
    <property type="entry name" value="TPMT"/>
    <property type="match status" value="1"/>
</dbReference>
<comment type="caution">
    <text evidence="6">The sequence shown here is derived from an EMBL/GenBank/DDBJ whole genome shotgun (WGS) entry which is preliminary data.</text>
</comment>
<dbReference type="PROSITE" id="PS51585">
    <property type="entry name" value="SAM_MT_TPMT"/>
    <property type="match status" value="1"/>
</dbReference>
<dbReference type="AlphaFoldDB" id="A0A8H6HWA4"/>
<feature type="region of interest" description="Disordered" evidence="5">
    <location>
        <begin position="1"/>
        <end position="29"/>
    </location>
</feature>
<evidence type="ECO:0000256" key="2">
    <source>
        <dbReference type="ARBA" id="ARBA00022603"/>
    </source>
</evidence>
<dbReference type="PANTHER" id="PTHR32183:SF6">
    <property type="entry name" value="CYSTEINE SULFINATE DESULFINASE_CYSTEINE DESULFURASE AND RELATED ENZYMES"/>
    <property type="match status" value="1"/>
</dbReference>
<protein>
    <submittedName>
        <fullName evidence="6">S-adenosyl-L-methionine-dependent methyltransferase</fullName>
    </submittedName>
</protein>
<evidence type="ECO:0000256" key="4">
    <source>
        <dbReference type="ARBA" id="ARBA00022691"/>
    </source>
</evidence>
<evidence type="ECO:0000256" key="5">
    <source>
        <dbReference type="SAM" id="MobiDB-lite"/>
    </source>
</evidence>
<organism evidence="6 7">
    <name type="scientific">Ephemerocybe angulata</name>
    <dbReference type="NCBI Taxonomy" id="980116"/>
    <lineage>
        <taxon>Eukaryota</taxon>
        <taxon>Fungi</taxon>
        <taxon>Dikarya</taxon>
        <taxon>Basidiomycota</taxon>
        <taxon>Agaricomycotina</taxon>
        <taxon>Agaricomycetes</taxon>
        <taxon>Agaricomycetidae</taxon>
        <taxon>Agaricales</taxon>
        <taxon>Agaricineae</taxon>
        <taxon>Psathyrellaceae</taxon>
        <taxon>Ephemerocybe</taxon>
    </lineage>
</organism>
<feature type="compositionally biased region" description="Basic and acidic residues" evidence="5">
    <location>
        <begin position="13"/>
        <end position="29"/>
    </location>
</feature>
<evidence type="ECO:0000256" key="3">
    <source>
        <dbReference type="ARBA" id="ARBA00022679"/>
    </source>
</evidence>
<dbReference type="EMBL" id="JACGCI010000038">
    <property type="protein sequence ID" value="KAF6753704.1"/>
    <property type="molecule type" value="Genomic_DNA"/>
</dbReference>
<dbReference type="SUPFAM" id="SSF53335">
    <property type="entry name" value="S-adenosyl-L-methionine-dependent methyltransferases"/>
    <property type="match status" value="1"/>
</dbReference>
<dbReference type="Proteomes" id="UP000521943">
    <property type="component" value="Unassembled WGS sequence"/>
</dbReference>
<proteinExistence type="predicted"/>
<gene>
    <name evidence="6" type="ORF">DFP72DRAFT_901269</name>
</gene>